<organism evidence="5 6">
    <name type="scientific">Musa troglodytarum</name>
    <name type="common">fe'i banana</name>
    <dbReference type="NCBI Taxonomy" id="320322"/>
    <lineage>
        <taxon>Eukaryota</taxon>
        <taxon>Viridiplantae</taxon>
        <taxon>Streptophyta</taxon>
        <taxon>Embryophyta</taxon>
        <taxon>Tracheophyta</taxon>
        <taxon>Spermatophyta</taxon>
        <taxon>Magnoliopsida</taxon>
        <taxon>Liliopsida</taxon>
        <taxon>Zingiberales</taxon>
        <taxon>Musaceae</taxon>
        <taxon>Musa</taxon>
    </lineage>
</organism>
<evidence type="ECO:0000313" key="6">
    <source>
        <dbReference type="Proteomes" id="UP001055439"/>
    </source>
</evidence>
<dbReference type="PANTHER" id="PTHR43327:SF31">
    <property type="entry name" value="HYPERSENSITIVE-INDUCED RESPONSE PROTEIN 2"/>
    <property type="match status" value="1"/>
</dbReference>
<dbReference type="InterPro" id="IPR036013">
    <property type="entry name" value="Band_7/SPFH_dom_sf"/>
</dbReference>
<protein>
    <submittedName>
        <fullName evidence="5">Hypersensitive-induced response protein</fullName>
    </submittedName>
</protein>
<evidence type="ECO:0000313" key="5">
    <source>
        <dbReference type="EMBL" id="URE10488.1"/>
    </source>
</evidence>
<dbReference type="Pfam" id="PF03641">
    <property type="entry name" value="Lysine_decarbox"/>
    <property type="match status" value="1"/>
</dbReference>
<accession>A0A9E7GG39</accession>
<dbReference type="NCBIfam" id="TIGR00730">
    <property type="entry name" value="Rossman fold protein, TIGR00730 family"/>
    <property type="match status" value="1"/>
</dbReference>
<feature type="domain" description="Band 7" evidence="4">
    <location>
        <begin position="234"/>
        <end position="394"/>
    </location>
</feature>
<dbReference type="InterPro" id="IPR050710">
    <property type="entry name" value="Band7/mec-2_domain"/>
</dbReference>
<dbReference type="Gene3D" id="3.30.479.30">
    <property type="entry name" value="Band 7 domain"/>
    <property type="match status" value="1"/>
</dbReference>
<dbReference type="GO" id="GO:0005739">
    <property type="term" value="C:mitochondrion"/>
    <property type="evidence" value="ECO:0007669"/>
    <property type="project" value="TreeGrafter"/>
</dbReference>
<reference evidence="5" key="1">
    <citation type="submission" date="2022-05" db="EMBL/GenBank/DDBJ databases">
        <title>The Musa troglodytarum L. genome provides insights into the mechanism of non-climacteric behaviour and enrichment of carotenoids.</title>
        <authorList>
            <person name="Wang J."/>
        </authorList>
    </citation>
    <scope>NUCLEOTIDE SEQUENCE</scope>
    <source>
        <tissue evidence="5">Leaf</tissue>
    </source>
</reference>
<evidence type="ECO:0000259" key="4">
    <source>
        <dbReference type="SMART" id="SM00244"/>
    </source>
</evidence>
<dbReference type="FunFam" id="3.30.479.30:FF:000013">
    <property type="entry name" value="Hypersensitive-induced response protein 1"/>
    <property type="match status" value="1"/>
</dbReference>
<dbReference type="GO" id="GO:0016787">
    <property type="term" value="F:hydrolase activity"/>
    <property type="evidence" value="ECO:0007669"/>
    <property type="project" value="InterPro"/>
</dbReference>
<dbReference type="Proteomes" id="UP001055439">
    <property type="component" value="Chromosome 6"/>
</dbReference>
<keyword evidence="1" id="KW-0519">Myristate</keyword>
<dbReference type="GO" id="GO:0009691">
    <property type="term" value="P:cytokinin biosynthetic process"/>
    <property type="evidence" value="ECO:0007669"/>
    <property type="project" value="InterPro"/>
</dbReference>
<dbReference type="Gene3D" id="3.40.50.450">
    <property type="match status" value="1"/>
</dbReference>
<dbReference type="EMBL" id="CP097508">
    <property type="protein sequence ID" value="URE10488.1"/>
    <property type="molecule type" value="Genomic_DNA"/>
</dbReference>
<dbReference type="InterPro" id="IPR001107">
    <property type="entry name" value="Band_7"/>
</dbReference>
<dbReference type="SUPFAM" id="SSF102405">
    <property type="entry name" value="MCP/YpsA-like"/>
    <property type="match status" value="1"/>
</dbReference>
<evidence type="ECO:0000256" key="1">
    <source>
        <dbReference type="ARBA" id="ARBA00022707"/>
    </source>
</evidence>
<keyword evidence="6" id="KW-1185">Reference proteome</keyword>
<dbReference type="OrthoDB" id="434619at2759"/>
<evidence type="ECO:0000256" key="2">
    <source>
        <dbReference type="ARBA" id="ARBA00023288"/>
    </source>
</evidence>
<sequence>MERENGKKVEVAEVVEEKRSRFRKICVFCGNQPGRKAIYQEAAIELGRELVESGIDLVYGGGSIGLMGIVCQAVHEGGRHVLGVITKSSMAGEYITSQTVGEVRIVSDMHERKAETARQADAFIALPGGYGTLEELLEVVTWAQLGIHKKPVGLLNIDGFYDSLLFFVDVAVDEGFITRAARNIIISAPSAKELIRKFEEYVSEYETNLVWDIENEPLEVTPEPEADTAMGQALCCIQVDQSTVAMRETFGKFDQVLEPGCHFLPWCLGKQIAGYLSLRVQQLDVRCETKTKDNVFVTVVASIQYNAIADQASDAFYRLSNTKEQIQSYVFDVIRASVPKLNLDDVFEQKNDIARAVENELGKAMSSYGYKIVQTLIVDIEPDTHVKRAMNEINAGEYIPSRMRVAANEKAEAEKILQIKRAEGEAESKYLSGLGIARQRQAIVDGLRDSVLAFSVNVPGTTAKDVMDMVLVTQYFDTMKEIGASSKSSSVFIPHGPGAVRDIAAQVRDGLLQGSAIH</sequence>
<dbReference type="SMART" id="SM00244">
    <property type="entry name" value="PHB"/>
    <property type="match status" value="1"/>
</dbReference>
<dbReference type="SUPFAM" id="SSF117892">
    <property type="entry name" value="Band 7/SPFH domain"/>
    <property type="match status" value="1"/>
</dbReference>
<dbReference type="InterPro" id="IPR031100">
    <property type="entry name" value="LOG_fam"/>
</dbReference>
<proteinExistence type="predicted"/>
<dbReference type="PANTHER" id="PTHR43327">
    <property type="entry name" value="STOMATIN-LIKE PROTEIN 2, MITOCHONDRIAL"/>
    <property type="match status" value="1"/>
</dbReference>
<dbReference type="CDD" id="cd03407">
    <property type="entry name" value="SPFH_like_u4"/>
    <property type="match status" value="1"/>
</dbReference>
<keyword evidence="2" id="KW-0449">Lipoprotein</keyword>
<dbReference type="AlphaFoldDB" id="A0A9E7GG39"/>
<comment type="function">
    <text evidence="3">Positive regulator of hypersensitive response (HR)-like cell death. May be involved in potassium ion channel regulation.</text>
</comment>
<dbReference type="Pfam" id="PF01145">
    <property type="entry name" value="Band_7"/>
    <property type="match status" value="1"/>
</dbReference>
<dbReference type="InterPro" id="IPR005269">
    <property type="entry name" value="LOG"/>
</dbReference>
<name>A0A9E7GG39_9LILI</name>
<evidence type="ECO:0000256" key="3">
    <source>
        <dbReference type="ARBA" id="ARBA00059165"/>
    </source>
</evidence>
<gene>
    <name evidence="5" type="ORF">MUK42_04830</name>
</gene>